<proteinExistence type="predicted"/>
<dbReference type="Proteomes" id="UP001596084">
    <property type="component" value="Unassembled WGS sequence"/>
</dbReference>
<dbReference type="InterPro" id="IPR051158">
    <property type="entry name" value="Metallophosphoesterase_sf"/>
</dbReference>
<protein>
    <submittedName>
        <fullName evidence="5">Metallophosphoesterase</fullName>
    </submittedName>
</protein>
<evidence type="ECO:0000259" key="4">
    <source>
        <dbReference type="Pfam" id="PF00149"/>
    </source>
</evidence>
<feature type="transmembrane region" description="Helical" evidence="3">
    <location>
        <begin position="64"/>
        <end position="84"/>
    </location>
</feature>
<accession>A0ABW0QBG0</accession>
<dbReference type="EMBL" id="JBHSMX010000020">
    <property type="protein sequence ID" value="MFC5521921.1"/>
    <property type="molecule type" value="Genomic_DNA"/>
</dbReference>
<organism evidence="5 6">
    <name type="scientific">Polaromonas jejuensis</name>
    <dbReference type="NCBI Taxonomy" id="457502"/>
    <lineage>
        <taxon>Bacteria</taxon>
        <taxon>Pseudomonadati</taxon>
        <taxon>Pseudomonadota</taxon>
        <taxon>Betaproteobacteria</taxon>
        <taxon>Burkholderiales</taxon>
        <taxon>Comamonadaceae</taxon>
        <taxon>Polaromonas</taxon>
    </lineage>
</organism>
<comment type="caution">
    <text evidence="5">The sequence shown here is derived from an EMBL/GenBank/DDBJ whole genome shotgun (WGS) entry which is preliminary data.</text>
</comment>
<dbReference type="Pfam" id="PF00149">
    <property type="entry name" value="Metallophos"/>
    <property type="match status" value="1"/>
</dbReference>
<keyword evidence="3" id="KW-1133">Transmembrane helix</keyword>
<dbReference type="InterPro" id="IPR004843">
    <property type="entry name" value="Calcineurin-like_PHP"/>
</dbReference>
<feature type="transmembrane region" description="Helical" evidence="3">
    <location>
        <begin position="104"/>
        <end position="129"/>
    </location>
</feature>
<evidence type="ECO:0000313" key="5">
    <source>
        <dbReference type="EMBL" id="MFC5521921.1"/>
    </source>
</evidence>
<dbReference type="CDD" id="cd07385">
    <property type="entry name" value="MPP_YkuE_C"/>
    <property type="match status" value="1"/>
</dbReference>
<keyword evidence="6" id="KW-1185">Reference proteome</keyword>
<feature type="transmembrane region" description="Helical" evidence="3">
    <location>
        <begin position="31"/>
        <end position="52"/>
    </location>
</feature>
<dbReference type="PANTHER" id="PTHR31302:SF31">
    <property type="entry name" value="PHOSPHODIESTERASE YAEI"/>
    <property type="match status" value="1"/>
</dbReference>
<dbReference type="Gene3D" id="3.60.21.10">
    <property type="match status" value="1"/>
</dbReference>
<evidence type="ECO:0000256" key="2">
    <source>
        <dbReference type="ARBA" id="ARBA00022801"/>
    </source>
</evidence>
<keyword evidence="3" id="KW-0812">Transmembrane</keyword>
<evidence type="ECO:0000256" key="3">
    <source>
        <dbReference type="SAM" id="Phobius"/>
    </source>
</evidence>
<evidence type="ECO:0000313" key="6">
    <source>
        <dbReference type="Proteomes" id="UP001596084"/>
    </source>
</evidence>
<sequence length="385" mass="40913">MNFLPLAIVAALLHAYIGTRVLPGLAGFPTVQLWMAGGLVLSALLMPLGLMAHRVAKSSLADGLSWIGLLLMGLFSSLLVLTLLRDAALLGLWLVDGLAPGWLPLASLRAASAQAVPVLGLLATLLGFLNARRTAAVVRVDVPIQGLPAAWQGFTVAQISDIHVGPTIKQGYLRRIVDKVNALEADMVAVTGDLVDGRVSQLAAHVAPLAGLRSRHGTFFVTGNHEYYSGAHAWIDELRRLGLTVLLNQHVVIRQPGAAGEGGMPLVLAGVTDYGAGHFDVAHRSDPEAALKGAPPDAVRLLLAHQPRSAAAAARAGFDLQLSGHTHGGQFFPWNLFVRLQQPYTAGLHKLQNLWVYTSRGTGYWGPPKRFGAPSEITHLRLVAA</sequence>
<dbReference type="InterPro" id="IPR029052">
    <property type="entry name" value="Metallo-depent_PP-like"/>
</dbReference>
<reference evidence="6" key="1">
    <citation type="journal article" date="2019" name="Int. J. Syst. Evol. Microbiol.">
        <title>The Global Catalogue of Microorganisms (GCM) 10K type strain sequencing project: providing services to taxonomists for standard genome sequencing and annotation.</title>
        <authorList>
            <consortium name="The Broad Institute Genomics Platform"/>
            <consortium name="The Broad Institute Genome Sequencing Center for Infectious Disease"/>
            <person name="Wu L."/>
            <person name="Ma J."/>
        </authorList>
    </citation>
    <scope>NUCLEOTIDE SEQUENCE [LARGE SCALE GENOMIC DNA]</scope>
    <source>
        <strain evidence="6">CGMCC 4.7277</strain>
    </source>
</reference>
<feature type="domain" description="Calcineurin-like phosphoesterase" evidence="4">
    <location>
        <begin position="155"/>
        <end position="328"/>
    </location>
</feature>
<keyword evidence="2" id="KW-0378">Hydrolase</keyword>
<dbReference type="RefSeq" id="WP_068834414.1">
    <property type="nucleotide sequence ID" value="NZ_JBHSMX010000020.1"/>
</dbReference>
<name>A0ABW0QBG0_9BURK</name>
<gene>
    <name evidence="5" type="ORF">ACFPP7_13510</name>
</gene>
<keyword evidence="1" id="KW-0479">Metal-binding</keyword>
<dbReference type="SUPFAM" id="SSF56300">
    <property type="entry name" value="Metallo-dependent phosphatases"/>
    <property type="match status" value="1"/>
</dbReference>
<evidence type="ECO:0000256" key="1">
    <source>
        <dbReference type="ARBA" id="ARBA00022723"/>
    </source>
</evidence>
<dbReference type="PANTHER" id="PTHR31302">
    <property type="entry name" value="TRANSMEMBRANE PROTEIN WITH METALLOPHOSPHOESTERASE DOMAIN-RELATED"/>
    <property type="match status" value="1"/>
</dbReference>
<keyword evidence="3" id="KW-0472">Membrane</keyword>